<reference evidence="2 3" key="1">
    <citation type="journal article" date="2013" name="Front. Microbiol.">
        <title>Comparative genomic analyses of the cyanobacterium, Lyngbya aestuarii BL J, a powerful hydrogen producer.</title>
        <authorList>
            <person name="Kothari A."/>
            <person name="Vaughn M."/>
            <person name="Garcia-Pichel F."/>
        </authorList>
    </citation>
    <scope>NUCLEOTIDE SEQUENCE [LARGE SCALE GENOMIC DNA]</scope>
    <source>
        <strain evidence="2 3">BL J</strain>
    </source>
</reference>
<dbReference type="Proteomes" id="UP000017127">
    <property type="component" value="Unassembled WGS sequence"/>
</dbReference>
<dbReference type="OrthoDB" id="530015at2"/>
<dbReference type="AlphaFoldDB" id="U7QQC6"/>
<accession>U7QQC6</accession>
<gene>
    <name evidence="2" type="ORF">M595_1406</name>
</gene>
<protein>
    <submittedName>
        <fullName evidence="2">Dynamin family protein</fullName>
    </submittedName>
</protein>
<sequence>MVLAAQLNNGATSRANQIIQILQKRRPLAQRIERVESNLKTLSVALNQLEKQRDQLLTRVDDSGTLGRLREIDCTSIQRSINDELSVLNNLKARFSRNTLNIGVVGRARQGKSRLLQSLTGLSAEEIPDGDDQHCTGVRSNIHHNRDVETYGEVFFHTERTFLDEVITPYYEQLRLGSRPNSIQEFADSPLPELPQELKNQALAFAKYEHLLKYHLYLPKYFSCLSEPSPRRISQHEIREYVAQDTIDRRRIYFKYLAVREVKIVCPFPNPDIGQIALVDMPGLGDTGIGDTERMIKTLGQDIDAVLFVRMPKSTGDFWAKEDVELYDMANTALTDLPIREWSFMVLNHVKSSGITDNYKNCQSLAEAIQDKHINVQDVIIADCADAQESKTAILDRFLSYLTQRIEVLDRQYASACQERITQIQRSLNIELNKAQQAWKVSSSNDWFPEFLKLFGSLWKNLTQELEKLLSSMISERDTDDANFKTAVDAAIKNCRSKAGIPSLAEIEQKNYAAGAYQSAYAECLHEVRTHLSKQFLDLDDALKHSLETAKSRVVQILISKGKLGKLAEDCQGSEYLKVIAAKIPDNLEGLRLGFETLATFDLQYRGLIQHRIRKYLDVLTPNRTKYKLDDFWTQAIPIGGMSSTQKIRENLQKAQAEAVNNCEKELKTLLKEPSQAGFAIVEEFVDRVLRAEGVKDEWQIFLQEVASDIWPDEFGSVLELTQFRRDWMQVVEQVERSNQTEALSLLR</sequence>
<organism evidence="2 3">
    <name type="scientific">Lyngbya aestuarii BL J</name>
    <dbReference type="NCBI Taxonomy" id="1348334"/>
    <lineage>
        <taxon>Bacteria</taxon>
        <taxon>Bacillati</taxon>
        <taxon>Cyanobacteriota</taxon>
        <taxon>Cyanophyceae</taxon>
        <taxon>Oscillatoriophycideae</taxon>
        <taxon>Oscillatoriales</taxon>
        <taxon>Microcoleaceae</taxon>
        <taxon>Lyngbya</taxon>
    </lineage>
</organism>
<evidence type="ECO:0000256" key="1">
    <source>
        <dbReference type="SAM" id="Coils"/>
    </source>
</evidence>
<keyword evidence="3" id="KW-1185">Reference proteome</keyword>
<dbReference type="Gene3D" id="3.40.50.300">
    <property type="entry name" value="P-loop containing nucleotide triphosphate hydrolases"/>
    <property type="match status" value="1"/>
</dbReference>
<keyword evidence="1" id="KW-0175">Coiled coil</keyword>
<dbReference type="EMBL" id="AUZM01000009">
    <property type="protein sequence ID" value="ERT08621.1"/>
    <property type="molecule type" value="Genomic_DNA"/>
</dbReference>
<name>U7QQC6_9CYAN</name>
<dbReference type="InterPro" id="IPR027417">
    <property type="entry name" value="P-loop_NTPase"/>
</dbReference>
<evidence type="ECO:0000313" key="3">
    <source>
        <dbReference type="Proteomes" id="UP000017127"/>
    </source>
</evidence>
<dbReference type="PATRIC" id="fig|1348334.3.peg.1372"/>
<proteinExistence type="predicted"/>
<dbReference type="RefSeq" id="WP_023065213.1">
    <property type="nucleotide sequence ID" value="NZ_AUZM01000009.1"/>
</dbReference>
<evidence type="ECO:0000313" key="2">
    <source>
        <dbReference type="EMBL" id="ERT08621.1"/>
    </source>
</evidence>
<feature type="coiled-coil region" evidence="1">
    <location>
        <begin position="32"/>
        <end position="59"/>
    </location>
</feature>
<comment type="caution">
    <text evidence="2">The sequence shown here is derived from an EMBL/GenBank/DDBJ whole genome shotgun (WGS) entry which is preliminary data.</text>
</comment>
<dbReference type="SUPFAM" id="SSF52540">
    <property type="entry name" value="P-loop containing nucleoside triphosphate hydrolases"/>
    <property type="match status" value="1"/>
</dbReference>